<protein>
    <recommendedName>
        <fullName evidence="3">Protein kinase domain-containing protein</fullName>
    </recommendedName>
</protein>
<gene>
    <name evidence="1" type="ORF">HYPSUDRAFT_40837</name>
</gene>
<accession>A0A0D2NVA5</accession>
<dbReference type="AlphaFoldDB" id="A0A0D2NVA5"/>
<evidence type="ECO:0008006" key="3">
    <source>
        <dbReference type="Google" id="ProtNLM"/>
    </source>
</evidence>
<evidence type="ECO:0000313" key="2">
    <source>
        <dbReference type="Proteomes" id="UP000054270"/>
    </source>
</evidence>
<dbReference type="OrthoDB" id="3138711at2759"/>
<organism evidence="1 2">
    <name type="scientific">Hypholoma sublateritium (strain FD-334 SS-4)</name>
    <dbReference type="NCBI Taxonomy" id="945553"/>
    <lineage>
        <taxon>Eukaryota</taxon>
        <taxon>Fungi</taxon>
        <taxon>Dikarya</taxon>
        <taxon>Basidiomycota</taxon>
        <taxon>Agaricomycotina</taxon>
        <taxon>Agaricomycetes</taxon>
        <taxon>Agaricomycetidae</taxon>
        <taxon>Agaricales</taxon>
        <taxon>Agaricineae</taxon>
        <taxon>Strophariaceae</taxon>
        <taxon>Hypholoma</taxon>
    </lineage>
</organism>
<reference evidence="2" key="1">
    <citation type="submission" date="2014-04" db="EMBL/GenBank/DDBJ databases">
        <title>Evolutionary Origins and Diversification of the Mycorrhizal Mutualists.</title>
        <authorList>
            <consortium name="DOE Joint Genome Institute"/>
            <consortium name="Mycorrhizal Genomics Consortium"/>
            <person name="Kohler A."/>
            <person name="Kuo A."/>
            <person name="Nagy L.G."/>
            <person name="Floudas D."/>
            <person name="Copeland A."/>
            <person name="Barry K.W."/>
            <person name="Cichocki N."/>
            <person name="Veneault-Fourrey C."/>
            <person name="LaButti K."/>
            <person name="Lindquist E.A."/>
            <person name="Lipzen A."/>
            <person name="Lundell T."/>
            <person name="Morin E."/>
            <person name="Murat C."/>
            <person name="Riley R."/>
            <person name="Ohm R."/>
            <person name="Sun H."/>
            <person name="Tunlid A."/>
            <person name="Henrissat B."/>
            <person name="Grigoriev I.V."/>
            <person name="Hibbett D.S."/>
            <person name="Martin F."/>
        </authorList>
    </citation>
    <scope>NUCLEOTIDE SEQUENCE [LARGE SCALE GENOMIC DNA]</scope>
    <source>
        <strain evidence="2">FD-334 SS-4</strain>
    </source>
</reference>
<dbReference type="EMBL" id="KN817548">
    <property type="protein sequence ID" value="KJA22724.1"/>
    <property type="molecule type" value="Genomic_DNA"/>
</dbReference>
<name>A0A0D2NVA5_HYPSF</name>
<dbReference type="Proteomes" id="UP000054270">
    <property type="component" value="Unassembled WGS sequence"/>
</dbReference>
<proteinExistence type="predicted"/>
<keyword evidence="2" id="KW-1185">Reference proteome</keyword>
<sequence length="678" mass="76841">MFNGPSLLRRLLPLIQTRMHTTYLTRADKIFIQSIPSPPSWPNIASFSPIQSPPTLQWEECNESKRRLRVIIHQFQDRIIFNRRRMIQWPPSEECILSTLSPSEYFYALMCPIHDFFNQMSNKSRVRTPVGFAKIDLGDSMYGLIYTTADFDRFEISPPMIVLIPDKLFNADGTITWRVEHALRKVLDRNKFRSPSIVITNLTEIAVFFPSDGWQYTNHAFARVPTTHPAAALRVIATACTLAAHRFDIDYFAIPDIEPEIDDTLVHPEGPPQNPATPLLPDEQLFPTCRRNLDFDHATLVRDRERALQFFRWNKHTRQTKSKLVAHPKDTLSAVTHKLGISTPPESVSFPVHPYDASELPPDAMEHLQSIRRNSPLLIAGLADALQNSKSFLVNILDVVDAGSTELGFSTVYRCHITAIDDVLVHECPPLCLKLFDDRFQPLDPDPEAAVPSWFYPVIYAEKHAVNEAAAYHKLRSVQGTVIPWFYGNHQFSLPDGTLLNGLLMEYIDGHTLNSDFVLASGREAQVQMIQSCRHAVRVLNAGDVTQRDWHPRQALIHTNAATGLPYAVFLDFAYTTQTWDVDAPNYMGNYFDVFTLLLGQLGPVAFDADLVLDHFGDPDEWDYCPGSYIGTRKGRKKPLVKRGIFPFLLPLENESGTQLKVRKNTGEVKLIAAPTSK</sequence>
<evidence type="ECO:0000313" key="1">
    <source>
        <dbReference type="EMBL" id="KJA22724.1"/>
    </source>
</evidence>